<dbReference type="EMBL" id="MDYQ01000042">
    <property type="protein sequence ID" value="PRP85594.1"/>
    <property type="molecule type" value="Genomic_DNA"/>
</dbReference>
<sequence>MLERLGPGFNSRSGSFCSMFVTVYNEPYRYNRSNPVHGNPSVFGEFLRSSIDILLSLLFFTDRILDMGFKKELDVIDNLPKGRQTLLFSKRDTIIIHLLYRHSQSMYTMTS</sequence>
<proteinExistence type="predicted"/>
<gene>
    <name evidence="1" type="ORF">PROFUN_06383</name>
</gene>
<name>A0A2P6NNR6_9EUKA</name>
<evidence type="ECO:0000313" key="2">
    <source>
        <dbReference type="Proteomes" id="UP000241769"/>
    </source>
</evidence>
<dbReference type="InParanoid" id="A0A2P6NNR6"/>
<reference evidence="1 2" key="1">
    <citation type="journal article" date="2018" name="Genome Biol. Evol.">
        <title>Multiple Roots of Fruiting Body Formation in Amoebozoa.</title>
        <authorList>
            <person name="Hillmann F."/>
            <person name="Forbes G."/>
            <person name="Novohradska S."/>
            <person name="Ferling I."/>
            <person name="Riege K."/>
            <person name="Groth M."/>
            <person name="Westermann M."/>
            <person name="Marz M."/>
            <person name="Spaller T."/>
            <person name="Winckler T."/>
            <person name="Schaap P."/>
            <person name="Glockner G."/>
        </authorList>
    </citation>
    <scope>NUCLEOTIDE SEQUENCE [LARGE SCALE GENOMIC DNA]</scope>
    <source>
        <strain evidence="1 2">Jena</strain>
    </source>
</reference>
<keyword evidence="2" id="KW-1185">Reference proteome</keyword>
<dbReference type="AlphaFoldDB" id="A0A2P6NNR6"/>
<evidence type="ECO:0000313" key="1">
    <source>
        <dbReference type="EMBL" id="PRP85594.1"/>
    </source>
</evidence>
<accession>A0A2P6NNR6</accession>
<organism evidence="1 2">
    <name type="scientific">Planoprotostelium fungivorum</name>
    <dbReference type="NCBI Taxonomy" id="1890364"/>
    <lineage>
        <taxon>Eukaryota</taxon>
        <taxon>Amoebozoa</taxon>
        <taxon>Evosea</taxon>
        <taxon>Variosea</taxon>
        <taxon>Cavosteliida</taxon>
        <taxon>Cavosteliaceae</taxon>
        <taxon>Planoprotostelium</taxon>
    </lineage>
</organism>
<protein>
    <submittedName>
        <fullName evidence="1">Uncharacterized protein</fullName>
    </submittedName>
</protein>
<comment type="caution">
    <text evidence="1">The sequence shown here is derived from an EMBL/GenBank/DDBJ whole genome shotgun (WGS) entry which is preliminary data.</text>
</comment>
<dbReference type="Proteomes" id="UP000241769">
    <property type="component" value="Unassembled WGS sequence"/>
</dbReference>